<dbReference type="AlphaFoldDB" id="A0A451ASU6"/>
<name>A0A451ASU6_9GAMM</name>
<protein>
    <recommendedName>
        <fullName evidence="1">Trypsin-co-occurring domain-containing protein</fullName>
    </recommendedName>
</protein>
<feature type="domain" description="Trypsin-co-occurring" evidence="1">
    <location>
        <begin position="11"/>
        <end position="99"/>
    </location>
</feature>
<accession>A0A451ASU6</accession>
<dbReference type="Pfam" id="PF19493">
    <property type="entry name" value="Trypco1"/>
    <property type="match status" value="1"/>
</dbReference>
<dbReference type="EMBL" id="CAADFZ010000076">
    <property type="protein sequence ID" value="VFK66019.1"/>
    <property type="molecule type" value="Genomic_DNA"/>
</dbReference>
<gene>
    <name evidence="2" type="ORF">BECKUNK1418G_GA0071005_107612</name>
    <name evidence="3" type="ORF">BECKUNK1418H_GA0071006_10108</name>
</gene>
<organism evidence="3">
    <name type="scientific">Candidatus Kentrum sp. UNK</name>
    <dbReference type="NCBI Taxonomy" id="2126344"/>
    <lineage>
        <taxon>Bacteria</taxon>
        <taxon>Pseudomonadati</taxon>
        <taxon>Pseudomonadota</taxon>
        <taxon>Gammaproteobacteria</taxon>
        <taxon>Candidatus Kentrum</taxon>
    </lineage>
</organism>
<evidence type="ECO:0000313" key="2">
    <source>
        <dbReference type="EMBL" id="VFK66019.1"/>
    </source>
</evidence>
<dbReference type="NCBIfam" id="NF041216">
    <property type="entry name" value="CU044_2847_fam"/>
    <property type="match status" value="1"/>
</dbReference>
<sequence>MSDRLERIPVQLPNGRIIHVEATPLGGEEEVAFQTLKFDEIGEIIKGLASTFTKSIESLRPTRTGVEFSLELGVETGKLTALLVQGSGKANLKVMLEWGQSKLELVE</sequence>
<evidence type="ECO:0000313" key="3">
    <source>
        <dbReference type="EMBL" id="VFK69082.1"/>
    </source>
</evidence>
<dbReference type="InterPro" id="IPR045794">
    <property type="entry name" value="Trypco1"/>
</dbReference>
<dbReference type="EMBL" id="CAADGD010000010">
    <property type="protein sequence ID" value="VFK69082.1"/>
    <property type="molecule type" value="Genomic_DNA"/>
</dbReference>
<proteinExistence type="predicted"/>
<evidence type="ECO:0000259" key="1">
    <source>
        <dbReference type="Pfam" id="PF19493"/>
    </source>
</evidence>
<reference evidence="3" key="1">
    <citation type="submission" date="2019-02" db="EMBL/GenBank/DDBJ databases">
        <authorList>
            <person name="Gruber-Vodicka R. H."/>
            <person name="Seah K. B. B."/>
        </authorList>
    </citation>
    <scope>NUCLEOTIDE SEQUENCE</scope>
    <source>
        <strain evidence="3">BECK_BY19</strain>
        <strain evidence="2">BECK_BY8</strain>
    </source>
</reference>